<keyword evidence="2" id="KW-1185">Reference proteome</keyword>
<reference evidence="1 2" key="1">
    <citation type="submission" date="2023-01" db="EMBL/GenBank/DDBJ databases">
        <title>Analysis of 21 Apiospora genomes using comparative genomics revels a genus with tremendous synthesis potential of carbohydrate active enzymes and secondary metabolites.</title>
        <authorList>
            <person name="Sorensen T."/>
        </authorList>
    </citation>
    <scope>NUCLEOTIDE SEQUENCE [LARGE SCALE GENOMIC DNA]</scope>
    <source>
        <strain evidence="1 2">CBS 20057</strain>
    </source>
</reference>
<dbReference type="Proteomes" id="UP001396898">
    <property type="component" value="Unassembled WGS sequence"/>
</dbReference>
<protein>
    <submittedName>
        <fullName evidence="1">Uncharacterized protein</fullName>
    </submittedName>
</protein>
<proteinExistence type="predicted"/>
<accession>A0ABR1RKE1</accession>
<sequence>MTSESCKIQEQIGDQFSKDDDRDGCFYIPNFDPRVFPEIYDEGLIPNLDVIGLNAGVTELAIWPELSRGSAPFCQEDPFECNALVSSDGPCDAEVKPIAKDLTSVHEEDAIPHGWVSGVAVQLSKQLSLPHIISQPGFSELEVPLLSDRLASHSAMLPLEGSEFLDPPEQVLAREPVPSTASIESVTRYPKTPESPPLRVIDHPLFIEFLDSIPESDTTTLQSLLGIGRE</sequence>
<evidence type="ECO:0000313" key="2">
    <source>
        <dbReference type="Proteomes" id="UP001396898"/>
    </source>
</evidence>
<gene>
    <name evidence="1" type="ORF">PG991_009332</name>
</gene>
<organism evidence="1 2">
    <name type="scientific">Apiospora marii</name>
    <dbReference type="NCBI Taxonomy" id="335849"/>
    <lineage>
        <taxon>Eukaryota</taxon>
        <taxon>Fungi</taxon>
        <taxon>Dikarya</taxon>
        <taxon>Ascomycota</taxon>
        <taxon>Pezizomycotina</taxon>
        <taxon>Sordariomycetes</taxon>
        <taxon>Xylariomycetidae</taxon>
        <taxon>Amphisphaeriales</taxon>
        <taxon>Apiosporaceae</taxon>
        <taxon>Apiospora</taxon>
    </lineage>
</organism>
<evidence type="ECO:0000313" key="1">
    <source>
        <dbReference type="EMBL" id="KAK8013739.1"/>
    </source>
</evidence>
<comment type="caution">
    <text evidence="1">The sequence shown here is derived from an EMBL/GenBank/DDBJ whole genome shotgun (WGS) entry which is preliminary data.</text>
</comment>
<name>A0ABR1RKE1_9PEZI</name>
<dbReference type="EMBL" id="JAQQWI010000013">
    <property type="protein sequence ID" value="KAK8013739.1"/>
    <property type="molecule type" value="Genomic_DNA"/>
</dbReference>